<organism evidence="2 3">
    <name type="scientific">Brevundimonas faecalis</name>
    <dbReference type="NCBI Taxonomy" id="947378"/>
    <lineage>
        <taxon>Bacteria</taxon>
        <taxon>Pseudomonadati</taxon>
        <taxon>Pseudomonadota</taxon>
        <taxon>Alphaproteobacteria</taxon>
        <taxon>Caulobacterales</taxon>
        <taxon>Caulobacteraceae</taxon>
        <taxon>Brevundimonas</taxon>
    </lineage>
</organism>
<accession>A0ABV2RAI9</accession>
<gene>
    <name evidence="2" type="ORF">ABIE19_001491</name>
</gene>
<comment type="caution">
    <text evidence="2">The sequence shown here is derived from an EMBL/GenBank/DDBJ whole genome shotgun (WGS) entry which is preliminary data.</text>
</comment>
<sequence length="116" mass="12840">MNISDDAQSAEESGHRSMSLRLPRPMHEAMKALAARRGLKAADFYVETVETFIRDHMAGYRHLFAIENDAVHISVNVPVRFAHTVRDAALGRRVTPNELVFTAVSHVLESANAEAA</sequence>
<name>A0ABV2RAI9_9CAUL</name>
<evidence type="ECO:0000313" key="2">
    <source>
        <dbReference type="EMBL" id="MET4683582.1"/>
    </source>
</evidence>
<protein>
    <submittedName>
        <fullName evidence="2">DNA-binding protein</fullName>
    </submittedName>
</protein>
<proteinExistence type="predicted"/>
<dbReference type="GO" id="GO:0003677">
    <property type="term" value="F:DNA binding"/>
    <property type="evidence" value="ECO:0007669"/>
    <property type="project" value="UniProtKB-KW"/>
</dbReference>
<dbReference type="Proteomes" id="UP001549313">
    <property type="component" value="Unassembled WGS sequence"/>
</dbReference>
<evidence type="ECO:0000256" key="1">
    <source>
        <dbReference type="SAM" id="MobiDB-lite"/>
    </source>
</evidence>
<keyword evidence="3" id="KW-1185">Reference proteome</keyword>
<keyword evidence="2" id="KW-0238">DNA-binding</keyword>
<reference evidence="2 3" key="1">
    <citation type="submission" date="2024-06" db="EMBL/GenBank/DDBJ databases">
        <title>Sorghum-associated microbial communities from plants grown in Nebraska, USA.</title>
        <authorList>
            <person name="Schachtman D."/>
        </authorList>
    </citation>
    <scope>NUCLEOTIDE SEQUENCE [LARGE SCALE GENOMIC DNA]</scope>
    <source>
        <strain evidence="2 3">2814</strain>
    </source>
</reference>
<feature type="region of interest" description="Disordered" evidence="1">
    <location>
        <begin position="1"/>
        <end position="22"/>
    </location>
</feature>
<dbReference type="RefSeq" id="WP_125900309.1">
    <property type="nucleotide sequence ID" value="NZ_JBEPTF010000001.1"/>
</dbReference>
<feature type="compositionally biased region" description="Polar residues" evidence="1">
    <location>
        <begin position="1"/>
        <end position="11"/>
    </location>
</feature>
<evidence type="ECO:0000313" key="3">
    <source>
        <dbReference type="Proteomes" id="UP001549313"/>
    </source>
</evidence>
<dbReference type="EMBL" id="JBEPTF010000001">
    <property type="protein sequence ID" value="MET4683582.1"/>
    <property type="molecule type" value="Genomic_DNA"/>
</dbReference>